<sequence>MDFLDELPPQLKHQVKKIITILPKSLTTFEEVYKHGKSQGFTESNLENKRKLPKKAVTNLENNNEQSNSLTSITDQDTIFKLKDISILSPIRKKLNLYLHVSFKNKKPILSLVKDKDQVEISVFNLNKNIKLATFLPVPEKPKLVYLFISYINENNYKDDNSTNIIDKSASNIILINLNKELILQQFKDSGLIEQEVEDFSKCIEYMRKQAILTGFRIFDPFSIDNTNSTSNKQSISSFYVGAHRGTKEGSLYFLPNYVIFGFKKPILVFESDNIESISYSSITRVTFNATLITKDSEKYEFSMIDQSEFNKIDEYVKNKSVVDNSMSEELKAKSKKSNTSAEELSALKEARSKLAENGMTVDGINFDSDDDEEDEDFNNESEVGSDSESDSDNNTSEAEEEEEAEEDDNDEEQNISTSEIQKEMLFPSATGLNGSNKLENSLIFQNIPIPLDNDDDDADDDDGSGVEYD</sequence>
<dbReference type="SMART" id="SM01287">
    <property type="entry name" value="Rtt106"/>
    <property type="match status" value="1"/>
</dbReference>
<comment type="subcellular location">
    <subcellularLocation>
        <location evidence="2">Chromosome</location>
    </subcellularLocation>
    <subcellularLocation>
        <location evidence="1">Nucleus</location>
    </subcellularLocation>
</comment>
<feature type="compositionally biased region" description="Polar residues" evidence="12">
    <location>
        <begin position="431"/>
        <end position="445"/>
    </location>
</feature>
<evidence type="ECO:0000256" key="1">
    <source>
        <dbReference type="ARBA" id="ARBA00004123"/>
    </source>
</evidence>
<accession>I2H6I5</accession>
<dbReference type="STRING" id="1071380.I2H6I5"/>
<dbReference type="InterPro" id="IPR040993">
    <property type="entry name" value="Rtt106_N"/>
</dbReference>
<comment type="similarity">
    <text evidence="3">Belongs to the RTT106 family.</text>
</comment>
<feature type="compositionally biased region" description="Acidic residues" evidence="12">
    <location>
        <begin position="453"/>
        <end position="470"/>
    </location>
</feature>
<evidence type="ECO:0000313" key="15">
    <source>
        <dbReference type="Proteomes" id="UP000002866"/>
    </source>
</evidence>
<evidence type="ECO:0000256" key="4">
    <source>
        <dbReference type="ARBA" id="ARBA00017355"/>
    </source>
</evidence>
<evidence type="ECO:0000256" key="7">
    <source>
        <dbReference type="ARBA" id="ARBA00023015"/>
    </source>
</evidence>
<evidence type="ECO:0000256" key="9">
    <source>
        <dbReference type="ARBA" id="ARBA00023163"/>
    </source>
</evidence>
<dbReference type="PANTHER" id="PTHR45849:SF3">
    <property type="entry name" value="HISTONE CHAPERONE RTT106"/>
    <property type="match status" value="1"/>
</dbReference>
<keyword evidence="15" id="KW-1185">Reference proteome</keyword>
<dbReference type="SUPFAM" id="SSF50729">
    <property type="entry name" value="PH domain-like"/>
    <property type="match status" value="1"/>
</dbReference>
<dbReference type="Proteomes" id="UP000002866">
    <property type="component" value="Chromosome 7"/>
</dbReference>
<evidence type="ECO:0000256" key="12">
    <source>
        <dbReference type="SAM" id="MobiDB-lite"/>
    </source>
</evidence>
<feature type="domain" description="Histone chaperone RTT106/FACT complex subunit SPT16-like middle" evidence="13">
    <location>
        <begin position="238"/>
        <end position="327"/>
    </location>
</feature>
<dbReference type="AlphaFoldDB" id="I2H6I5"/>
<dbReference type="InterPro" id="IPR044891">
    <property type="entry name" value="Rtt106_N_sf"/>
</dbReference>
<protein>
    <recommendedName>
        <fullName evidence="4">Histone chaperone RTT106</fullName>
    </recommendedName>
    <alternativeName>
        <fullName evidence="5">Histone chaperone rtt106</fullName>
    </alternativeName>
</protein>
<dbReference type="InterPro" id="IPR013719">
    <property type="entry name" value="RTT106/SPT16-like_middle_dom"/>
</dbReference>
<keyword evidence="8" id="KW-0238">DNA-binding</keyword>
<keyword evidence="9" id="KW-0804">Transcription</keyword>
<dbReference type="GO" id="GO:0031507">
    <property type="term" value="P:heterochromatin formation"/>
    <property type="evidence" value="ECO:0007669"/>
    <property type="project" value="EnsemblFungi"/>
</dbReference>
<dbReference type="GO" id="GO:0006368">
    <property type="term" value="P:transcription elongation by RNA polymerase II"/>
    <property type="evidence" value="ECO:0007669"/>
    <property type="project" value="EnsemblFungi"/>
</dbReference>
<proteinExistence type="inferred from homology"/>
<keyword evidence="7" id="KW-0805">Transcription regulation</keyword>
<dbReference type="GO" id="GO:0005634">
    <property type="term" value="C:nucleus"/>
    <property type="evidence" value="ECO:0007669"/>
    <property type="project" value="UniProtKB-SubCell"/>
</dbReference>
<evidence type="ECO:0000313" key="14">
    <source>
        <dbReference type="EMBL" id="CCH61987.1"/>
    </source>
</evidence>
<dbReference type="Gene3D" id="2.30.29.30">
    <property type="entry name" value="Pleckstrin-homology domain (PH domain)/Phosphotyrosine-binding domain (PTB)"/>
    <property type="match status" value="1"/>
</dbReference>
<dbReference type="Gene3D" id="6.10.10.70">
    <property type="entry name" value="RTT106-like"/>
    <property type="match status" value="1"/>
</dbReference>
<evidence type="ECO:0000256" key="2">
    <source>
        <dbReference type="ARBA" id="ARBA00004286"/>
    </source>
</evidence>
<organism evidence="14 15">
    <name type="scientific">Henningerozyma blattae (strain ATCC 34711 / CBS 6284 / DSM 70876 / NBRC 10599 / NRRL Y-10934 / UCD 77-7)</name>
    <name type="common">Yeast</name>
    <name type="synonym">Tetrapisispora blattae</name>
    <dbReference type="NCBI Taxonomy" id="1071380"/>
    <lineage>
        <taxon>Eukaryota</taxon>
        <taxon>Fungi</taxon>
        <taxon>Dikarya</taxon>
        <taxon>Ascomycota</taxon>
        <taxon>Saccharomycotina</taxon>
        <taxon>Saccharomycetes</taxon>
        <taxon>Saccharomycetales</taxon>
        <taxon>Saccharomycetaceae</taxon>
        <taxon>Henningerozyma</taxon>
    </lineage>
</organism>
<dbReference type="GO" id="GO:0005694">
    <property type="term" value="C:chromosome"/>
    <property type="evidence" value="ECO:0007669"/>
    <property type="project" value="UniProtKB-SubCell"/>
</dbReference>
<dbReference type="InterPro" id="IPR040770">
    <property type="entry name" value="Rtt106_PH"/>
</dbReference>
<dbReference type="HOGENOM" id="CLU_040939_1_0_1"/>
<dbReference type="FunCoup" id="I2H6I5">
    <property type="interactions" value="168"/>
</dbReference>
<feature type="compositionally biased region" description="Acidic residues" evidence="12">
    <location>
        <begin position="368"/>
        <end position="414"/>
    </location>
</feature>
<feature type="region of interest" description="Disordered" evidence="12">
    <location>
        <begin position="359"/>
        <end position="470"/>
    </location>
</feature>
<dbReference type="Pfam" id="PF18215">
    <property type="entry name" value="Rtt106_N"/>
    <property type="match status" value="1"/>
</dbReference>
<dbReference type="InterPro" id="IPR050454">
    <property type="entry name" value="RTT106/SSRP1_HistChap/FACT"/>
</dbReference>
<dbReference type="Pfam" id="PF08512">
    <property type="entry name" value="Rttp106-like_middle"/>
    <property type="match status" value="1"/>
</dbReference>
<evidence type="ECO:0000256" key="10">
    <source>
        <dbReference type="ARBA" id="ARBA00023186"/>
    </source>
</evidence>
<keyword evidence="10" id="KW-0143">Chaperone</keyword>
<dbReference type="EMBL" id="HE806322">
    <property type="protein sequence ID" value="CCH61987.1"/>
    <property type="molecule type" value="Genomic_DNA"/>
</dbReference>
<dbReference type="eggNOG" id="ENOG502R9PE">
    <property type="taxonomic scope" value="Eukaryota"/>
</dbReference>
<evidence type="ECO:0000256" key="11">
    <source>
        <dbReference type="ARBA" id="ARBA00023242"/>
    </source>
</evidence>
<gene>
    <name evidence="14" type="primary">TBLA0G00380</name>
    <name evidence="14" type="ORF">TBLA_0G00380</name>
</gene>
<dbReference type="Pfam" id="PF18469">
    <property type="entry name" value="PH_18"/>
    <property type="match status" value="1"/>
</dbReference>
<dbReference type="GeneID" id="14497119"/>
<dbReference type="GO" id="GO:0042802">
    <property type="term" value="F:identical protein binding"/>
    <property type="evidence" value="ECO:0007669"/>
    <property type="project" value="EnsemblFungi"/>
</dbReference>
<dbReference type="GO" id="GO:0031491">
    <property type="term" value="F:nucleosome binding"/>
    <property type="evidence" value="ECO:0007669"/>
    <property type="project" value="TreeGrafter"/>
</dbReference>
<dbReference type="InParanoid" id="I2H6I5"/>
<dbReference type="Gene3D" id="2.30.29.120">
    <property type="match status" value="1"/>
</dbReference>
<keyword evidence="11" id="KW-0539">Nucleus</keyword>
<reference evidence="14 15" key="1">
    <citation type="journal article" date="2011" name="Proc. Natl. Acad. Sci. U.S.A.">
        <title>Evolutionary erosion of yeast sex chromosomes by mating-type switching accidents.</title>
        <authorList>
            <person name="Gordon J.L."/>
            <person name="Armisen D."/>
            <person name="Proux-Wera E."/>
            <person name="Oheigeartaigh S.S."/>
            <person name="Byrne K.P."/>
            <person name="Wolfe K.H."/>
        </authorList>
    </citation>
    <scope>NUCLEOTIDE SEQUENCE [LARGE SCALE GENOMIC DNA]</scope>
    <source>
        <strain evidence="15">ATCC 34711 / CBS 6284 / DSM 70876 / NBRC 10599 / NRRL Y-10934 / UCD 77-7</strain>
    </source>
</reference>
<evidence type="ECO:0000256" key="6">
    <source>
        <dbReference type="ARBA" id="ARBA00022454"/>
    </source>
</evidence>
<dbReference type="OrthoDB" id="75754at2759"/>
<dbReference type="RefSeq" id="XP_004181506.1">
    <property type="nucleotide sequence ID" value="XM_004181458.1"/>
</dbReference>
<dbReference type="KEGG" id="tbl:TBLA_0G00380"/>
<name>I2H6I5_HENB6</name>
<dbReference type="GO" id="GO:0006335">
    <property type="term" value="P:DNA replication-dependent chromatin assembly"/>
    <property type="evidence" value="ECO:0007669"/>
    <property type="project" value="EnsemblFungi"/>
</dbReference>
<evidence type="ECO:0000256" key="8">
    <source>
        <dbReference type="ARBA" id="ARBA00023125"/>
    </source>
</evidence>
<keyword evidence="6" id="KW-0158">Chromosome</keyword>
<dbReference type="PANTHER" id="PTHR45849">
    <property type="entry name" value="FACT COMPLEX SUBUNIT SSRP1"/>
    <property type="match status" value="1"/>
</dbReference>
<dbReference type="OMA" id="TRLTFNV"/>
<dbReference type="InterPro" id="IPR011993">
    <property type="entry name" value="PH-like_dom_sf"/>
</dbReference>
<evidence type="ECO:0000259" key="13">
    <source>
        <dbReference type="SMART" id="SM01287"/>
    </source>
</evidence>
<evidence type="ECO:0000256" key="5">
    <source>
        <dbReference type="ARBA" id="ARBA00018462"/>
    </source>
</evidence>
<dbReference type="GO" id="GO:0003690">
    <property type="term" value="F:double-stranded DNA binding"/>
    <property type="evidence" value="ECO:0007669"/>
    <property type="project" value="EnsemblFungi"/>
</dbReference>
<dbReference type="GO" id="GO:0000122">
    <property type="term" value="P:negative regulation of transcription by RNA polymerase II"/>
    <property type="evidence" value="ECO:0007669"/>
    <property type="project" value="EnsemblFungi"/>
</dbReference>
<dbReference type="GO" id="GO:0042393">
    <property type="term" value="F:histone binding"/>
    <property type="evidence" value="ECO:0007669"/>
    <property type="project" value="EnsemblFungi"/>
</dbReference>
<evidence type="ECO:0000256" key="3">
    <source>
        <dbReference type="ARBA" id="ARBA00006159"/>
    </source>
</evidence>